<dbReference type="AlphaFoldDB" id="A0AAE1SHA7"/>
<dbReference type="GO" id="GO:0007165">
    <property type="term" value="P:signal transduction"/>
    <property type="evidence" value="ECO:0007669"/>
    <property type="project" value="TreeGrafter"/>
</dbReference>
<sequence length="169" mass="18645">MEYWKKLYVLGAGSYGKVYYAVKIDFSSSCASVAAVKCAYIRRSISLKQEAQIVTTLKGCPYIVQFFGAHLKLADFGLSLRVGDGMAYVTGPPLSNRGTLLYAPPESLTGGFHAKAYDIWSLGCTVAEMMTGSRLWIYCYTKDLLWQIINGNPVIPITLSVPIYVTLFV</sequence>
<dbReference type="GO" id="GO:0005524">
    <property type="term" value="F:ATP binding"/>
    <property type="evidence" value="ECO:0007669"/>
    <property type="project" value="UniProtKB-UniRule"/>
</dbReference>
<feature type="domain" description="Protein kinase" evidence="2">
    <location>
        <begin position="1"/>
        <end position="169"/>
    </location>
</feature>
<accession>A0AAE1SHA7</accession>
<keyword evidence="1" id="KW-0547">Nucleotide-binding</keyword>
<evidence type="ECO:0000313" key="4">
    <source>
        <dbReference type="Proteomes" id="UP001291623"/>
    </source>
</evidence>
<dbReference type="GO" id="GO:0004672">
    <property type="term" value="F:protein kinase activity"/>
    <property type="evidence" value="ECO:0007669"/>
    <property type="project" value="InterPro"/>
</dbReference>
<name>A0AAE1SHA7_9SOLA</name>
<dbReference type="InterPro" id="IPR052751">
    <property type="entry name" value="Plant_MAPKKK"/>
</dbReference>
<reference evidence="3" key="1">
    <citation type="submission" date="2023-12" db="EMBL/GenBank/DDBJ databases">
        <title>Genome assembly of Anisodus tanguticus.</title>
        <authorList>
            <person name="Wang Y.-J."/>
        </authorList>
    </citation>
    <scope>NUCLEOTIDE SEQUENCE</scope>
    <source>
        <strain evidence="3">KB-2021</strain>
        <tissue evidence="3">Leaf</tissue>
    </source>
</reference>
<dbReference type="InterPro" id="IPR000719">
    <property type="entry name" value="Prot_kinase_dom"/>
</dbReference>
<keyword evidence="4" id="KW-1185">Reference proteome</keyword>
<dbReference type="Gene3D" id="3.30.200.20">
    <property type="entry name" value="Phosphorylase Kinase, domain 1"/>
    <property type="match status" value="1"/>
</dbReference>
<proteinExistence type="predicted"/>
<protein>
    <recommendedName>
        <fullName evidence="2">Protein kinase domain-containing protein</fullName>
    </recommendedName>
</protein>
<dbReference type="PROSITE" id="PS50011">
    <property type="entry name" value="PROTEIN_KINASE_DOM"/>
    <property type="match status" value="1"/>
</dbReference>
<evidence type="ECO:0000259" key="2">
    <source>
        <dbReference type="PROSITE" id="PS50011"/>
    </source>
</evidence>
<dbReference type="PANTHER" id="PTHR48011">
    <property type="entry name" value="CCR4-NOT TRANSCRIPTIONAL COMPLEX SUBUNIT CAF120-RELATED"/>
    <property type="match status" value="1"/>
</dbReference>
<dbReference type="InterPro" id="IPR011009">
    <property type="entry name" value="Kinase-like_dom_sf"/>
</dbReference>
<dbReference type="EMBL" id="JAVYJV010000006">
    <property type="protein sequence ID" value="KAK4368781.1"/>
    <property type="molecule type" value="Genomic_DNA"/>
</dbReference>
<feature type="binding site" evidence="1">
    <location>
        <position position="37"/>
    </location>
    <ligand>
        <name>ATP</name>
        <dbReference type="ChEBI" id="CHEBI:30616"/>
    </ligand>
</feature>
<evidence type="ECO:0000313" key="3">
    <source>
        <dbReference type="EMBL" id="KAK4368781.1"/>
    </source>
</evidence>
<dbReference type="SMART" id="SM00220">
    <property type="entry name" value="S_TKc"/>
    <property type="match status" value="1"/>
</dbReference>
<dbReference type="PROSITE" id="PS00107">
    <property type="entry name" value="PROTEIN_KINASE_ATP"/>
    <property type="match status" value="1"/>
</dbReference>
<keyword evidence="1" id="KW-0067">ATP-binding</keyword>
<organism evidence="3 4">
    <name type="scientific">Anisodus tanguticus</name>
    <dbReference type="NCBI Taxonomy" id="243964"/>
    <lineage>
        <taxon>Eukaryota</taxon>
        <taxon>Viridiplantae</taxon>
        <taxon>Streptophyta</taxon>
        <taxon>Embryophyta</taxon>
        <taxon>Tracheophyta</taxon>
        <taxon>Spermatophyta</taxon>
        <taxon>Magnoliopsida</taxon>
        <taxon>eudicotyledons</taxon>
        <taxon>Gunneridae</taxon>
        <taxon>Pentapetalae</taxon>
        <taxon>asterids</taxon>
        <taxon>lamiids</taxon>
        <taxon>Solanales</taxon>
        <taxon>Solanaceae</taxon>
        <taxon>Solanoideae</taxon>
        <taxon>Hyoscyameae</taxon>
        <taxon>Anisodus</taxon>
    </lineage>
</organism>
<dbReference type="Proteomes" id="UP001291623">
    <property type="component" value="Unassembled WGS sequence"/>
</dbReference>
<dbReference type="Gene3D" id="1.10.510.10">
    <property type="entry name" value="Transferase(Phosphotransferase) domain 1"/>
    <property type="match status" value="1"/>
</dbReference>
<dbReference type="SUPFAM" id="SSF56112">
    <property type="entry name" value="Protein kinase-like (PK-like)"/>
    <property type="match status" value="1"/>
</dbReference>
<comment type="caution">
    <text evidence="3">The sequence shown here is derived from an EMBL/GenBank/DDBJ whole genome shotgun (WGS) entry which is preliminary data.</text>
</comment>
<evidence type="ECO:0000256" key="1">
    <source>
        <dbReference type="PROSITE-ProRule" id="PRU10141"/>
    </source>
</evidence>
<dbReference type="PANTHER" id="PTHR48011:SF32">
    <property type="entry name" value="MITOGEN-ACTIVATED PROTEIN KINASE KINASE KINASE NPK1-LIKE"/>
    <property type="match status" value="1"/>
</dbReference>
<dbReference type="InterPro" id="IPR017441">
    <property type="entry name" value="Protein_kinase_ATP_BS"/>
</dbReference>
<gene>
    <name evidence="3" type="ORF">RND71_012573</name>
</gene>
<dbReference type="Pfam" id="PF00069">
    <property type="entry name" value="Pkinase"/>
    <property type="match status" value="1"/>
</dbReference>